<organism evidence="1">
    <name type="scientific">uncultured Aureispira sp</name>
    <dbReference type="NCBI Taxonomy" id="1331704"/>
    <lineage>
        <taxon>Bacteria</taxon>
        <taxon>Pseudomonadati</taxon>
        <taxon>Bacteroidota</taxon>
        <taxon>Saprospiria</taxon>
        <taxon>Saprospirales</taxon>
        <taxon>Saprospiraceae</taxon>
        <taxon>Aureispira</taxon>
        <taxon>environmental samples</taxon>
    </lineage>
</organism>
<gene>
    <name evidence="1" type="ORF">HELGO_WM19005</name>
</gene>
<protein>
    <submittedName>
        <fullName evidence="1">Uncharacterized protein</fullName>
    </submittedName>
</protein>
<reference evidence="1" key="1">
    <citation type="submission" date="2020-01" db="EMBL/GenBank/DDBJ databases">
        <authorList>
            <person name="Meier V. D."/>
            <person name="Meier V D."/>
        </authorList>
    </citation>
    <scope>NUCLEOTIDE SEQUENCE</scope>
    <source>
        <strain evidence="1">HLG_WM_MAG_10</strain>
    </source>
</reference>
<proteinExistence type="predicted"/>
<sequence length="38" mass="4443">MNSETAALYRWLVRHAVFPDERNEAVILGRLSELKELD</sequence>
<dbReference type="EMBL" id="CACVAQ010000322">
    <property type="protein sequence ID" value="CAA6822982.1"/>
    <property type="molecule type" value="Genomic_DNA"/>
</dbReference>
<evidence type="ECO:0000313" key="1">
    <source>
        <dbReference type="EMBL" id="CAA6822982.1"/>
    </source>
</evidence>
<feature type="non-terminal residue" evidence="1">
    <location>
        <position position="38"/>
    </location>
</feature>
<name>A0A6S6TQ53_9BACT</name>
<accession>A0A6S6TQ53</accession>
<dbReference type="AlphaFoldDB" id="A0A6S6TQ53"/>